<organism evidence="1 2">
    <name type="scientific">Bacillus phage Evoli</name>
    <dbReference type="NCBI Taxonomy" id="1486658"/>
    <lineage>
        <taxon>Viruses</taxon>
        <taxon>Duplodnaviria</taxon>
        <taxon>Heunggongvirae</taxon>
        <taxon>Uroviricota</taxon>
        <taxon>Caudoviricetes</taxon>
        <taxon>Herelleviridae</taxon>
        <taxon>Bastillevirinae</taxon>
        <taxon>Bastillevirus</taxon>
        <taxon>Bastillevirus evoli</taxon>
    </lineage>
</organism>
<protein>
    <submittedName>
        <fullName evidence="1">Uncharacterized protein</fullName>
    </submittedName>
</protein>
<accession>A0A024AZI1</accession>
<dbReference type="GeneID" id="19525356"/>
<dbReference type="RefSeq" id="YP_009035536.1">
    <property type="nucleotide sequence ID" value="NC_024207.1"/>
</dbReference>
<proteinExistence type="predicted"/>
<sequence>MIISDELKRDIYDVANAYREARNNAAETFFEIEGELDDELSQELIKAWEDHIESGDNNPEVFIDMLRKYKEED</sequence>
<keyword evidence="2" id="KW-1185">Reference proteome</keyword>
<reference evidence="2" key="1">
    <citation type="submission" date="2014-09" db="EMBL/GenBank/DDBJ databases">
        <authorList>
            <person name="Sauder A.B."/>
            <person name="McKenzie Q.R."/>
            <person name="Temple L.M."/>
            <person name="Alexis B.K."/>
            <person name="Al-Atrache Z."/>
            <person name="Lewis L.O."/>
            <person name="Loesser-Casey K.E."/>
            <person name="Mitchell K.J."/>
        </authorList>
    </citation>
    <scope>NUCLEOTIDE SEQUENCE [LARGE SCALE GENOMIC DNA]</scope>
</reference>
<evidence type="ECO:0000313" key="2">
    <source>
        <dbReference type="Proteomes" id="UP000026901"/>
    </source>
</evidence>
<name>A0A024AZI1_9CAUD</name>
<dbReference type="EMBL" id="KJ489398">
    <property type="protein sequence ID" value="AHZ09739.1"/>
    <property type="molecule type" value="Genomic_DNA"/>
</dbReference>
<dbReference type="KEGG" id="vg:19525356"/>
<dbReference type="Proteomes" id="UP000026901">
    <property type="component" value="Segment"/>
</dbReference>
<evidence type="ECO:0000313" key="1">
    <source>
        <dbReference type="EMBL" id="AHZ09739.1"/>
    </source>
</evidence>